<sequence>MGRDEGKHVRQKKAARKRKHEAKMDESEDDEETGTMETDGKKIRTTFDPANFISQLKKDGVLLTEVLGNFCACAKAFTCGDGNIDAVQEYLQHSPQCAEITELLSSDKRPNSELQLIFNCLTSIILRLADDLHHFRSLFLPSLHILLRMHMRHVYRALNPKNTAKVIMAALRFLTAIVALDTSSAHEVLNLFKFDHGSLIPLFHRRNSKAEEDVRMCFMRFAIAFLVSGDQHTTTQFLANKDFLKGFFKGLVEDRASTLQVFLNAVQEHLVCTLAVTKTQKLPVLNEFTLFQIAHLYGRWKGQYDIQDDQVEAAEDPEKAGQEAVRQMAHSFLIEVTTSTKHGINFLDKSIGIGGKNLNSALLKFLQMLKTATTDDLVADLVVQILKTCPDLLPKYLSSCPFSFTPRASSSWLANMSFIEKIYDGQPNVSPAFTRSDKVGVSKLVSMVMVTTVPDVTNHAFLLQCIKHQSPVVCLTGLQLIDRVMQKARGNMEHSRKADALLSSTEKKIFAKQYQETLLKLLPDVDTLLSCWERYLIRMKEGSRQTSEKMVSDQTQAQAGDQDISTGLQQPEPAEILIHIMRILTSYTDVLPTAFLQTSFDFSRLLHGIFHSDHINTEEVSITSTQHALQLQYETMKLLMGFDVGRFRWFKEVKGEGSAMSQLLTVLMTSSDPKLIHVSKQLICQVLKHTGQFDQCPDEPIIWLDAFSAPTSATHDPKVVAGFLQRLLSKVVRNPYPLNDRIMEAVAEMENEEEDERMDDEEDDSRSVSEAGIAAILDMDDIPIVAASQDDVVDRTDQSQQEEMNPDLGQSRSLPCSALVPAALEEFSIIKDCEKVADYLSQVLTSILNTQHDPGVICSLLHQSHQNQTKPVTSSWNCLLSYCNEWLPKLRQMKVPKKAQQSTSSTLASLLQESFMKRAKLEGDGKMKKDILERAPSIGQDEILPIIQQCLLYVGSCIKAEGFHHAAQFYTEVFMAVLHQGRVMSRSSKDVLQGGKEHSDTSQEQNDAMDIQTDQKDAGSEQDCDWLKLSNVILRHPIVCGLRYDPFTERVGEMLAVLKEFIPQVELERELSVLVGAAERELRTLLEPSMPSENEEHSGVIAGLLVGLKGYIPPGRCLRILREVLSFMKEELVNGNGNRARSCGFESRGLLSLVGEYMHRESISNHSKGTLSKETAAAVNDVPYKDTTGSNCLNIADVQDVLTIAVEGKSWTLFNSIGRLLKEHPHLVPSESDVKGALSVCLVASKQQHKEMGDDIIPILVRTDPCQFEEWIMGSTKKKLKAGNLADLYPSIAAYLYAPGEGDKRGLRCRKQLQKLCWTTLVDDIIQDEGNQRDIVKEDAVSRGGAPGVSSSRVLCLLLPNATQKELKGLFDAMVDLPTSLNKSLNKSQLEVFKEVTEIMLKQDVVETKNIMQQRALATILQSLVHEFKGSAKNQDQLQDLFVPIKYMLEHLKDFQYDRDLAVTWKQFVTSGLKSQYQNPAFLDLLTQLIELVYSASHSGRKFMPLSKLYHAVVGHSKFLPTMLGSGQESTDVPLEVKGALVRLLLAVSQREPTCCNTVHFTILLGAYSAMRTVCDRGLLSLMHIYEKNNAHMWEYRPYIWGKEAVTQHSARKALGRTLWKQPSVEDVLKLLDAKALYDSMLKFPLDQPLHPDVTEVSSREDIEIQAELYDPRFLLPLFSHLLQPENLVPCQTFVESNALGFVLASLSSHHDDVRRAGYHVLSCFIQHLEGARFRGRREIAFILEILRNSVSSPTQYIPPLLTVFLARSIQQMLQPESSLYPILISYLMFKPQLNLNKVPLFPRLFVGAEMQHKIEKTWFLSLLTDGLRGPADFKLCAKSNVFQTLLAFYASPLCEKAIGDPIIGVLVKACEIPEGAVQLVKRRNILIWIQAQKHASAVDGMDKVLHALEKSLINQDSESKEIEEALDHIKLLKCH</sequence>
<feature type="region of interest" description="Disordered" evidence="1">
    <location>
        <begin position="1"/>
        <end position="41"/>
    </location>
</feature>
<dbReference type="CTD" id="9875"/>
<reference evidence="4" key="2">
    <citation type="submission" date="2021-01" db="UniProtKB">
        <authorList>
            <consortium name="EnsemblMetazoa"/>
        </authorList>
    </citation>
    <scope>IDENTIFICATION</scope>
</reference>
<dbReference type="GO" id="GO:0005730">
    <property type="term" value="C:nucleolus"/>
    <property type="evidence" value="ECO:0000318"/>
    <property type="project" value="GO_Central"/>
</dbReference>
<dbReference type="Pfam" id="PF11707">
    <property type="entry name" value="Npa1"/>
    <property type="match status" value="1"/>
</dbReference>
<evidence type="ECO:0000313" key="4">
    <source>
        <dbReference type="EnsemblMetazoa" id="XP_030850084"/>
    </source>
</evidence>
<dbReference type="InterPro" id="IPR039844">
    <property type="entry name" value="URB1"/>
</dbReference>
<dbReference type="SUPFAM" id="SSF48371">
    <property type="entry name" value="ARM repeat"/>
    <property type="match status" value="1"/>
</dbReference>
<feature type="compositionally biased region" description="Polar residues" evidence="1">
    <location>
        <begin position="798"/>
        <end position="812"/>
    </location>
</feature>
<protein>
    <recommendedName>
        <fullName evidence="6">Nucleolar pre-ribosomal-associated protein 1</fullName>
    </recommendedName>
</protein>
<feature type="domain" description="URB1 N-terminal" evidence="2">
    <location>
        <begin position="97"/>
        <end position="415"/>
    </location>
</feature>
<feature type="compositionally biased region" description="Polar residues" evidence="1">
    <location>
        <begin position="552"/>
        <end position="567"/>
    </location>
</feature>
<feature type="region of interest" description="Disordered" evidence="1">
    <location>
        <begin position="988"/>
        <end position="1008"/>
    </location>
</feature>
<reference evidence="5" key="1">
    <citation type="submission" date="2015-02" db="EMBL/GenBank/DDBJ databases">
        <title>Genome sequencing for Strongylocentrotus purpuratus.</title>
        <authorList>
            <person name="Murali S."/>
            <person name="Liu Y."/>
            <person name="Vee V."/>
            <person name="English A."/>
            <person name="Wang M."/>
            <person name="Skinner E."/>
            <person name="Han Y."/>
            <person name="Muzny D.M."/>
            <person name="Worley K.C."/>
            <person name="Gibbs R.A."/>
        </authorList>
    </citation>
    <scope>NUCLEOTIDE SEQUENCE</scope>
</reference>
<dbReference type="Proteomes" id="UP000007110">
    <property type="component" value="Unassembled WGS sequence"/>
</dbReference>
<name>A0A7M7PEX1_STRPU</name>
<dbReference type="GeneID" id="100890451"/>
<dbReference type="EnsemblMetazoa" id="XM_030994224">
    <property type="protein sequence ID" value="XP_030850084"/>
    <property type="gene ID" value="LOC100890451"/>
</dbReference>
<feature type="compositionally biased region" description="Acidic residues" evidence="1">
    <location>
        <begin position="749"/>
        <end position="764"/>
    </location>
</feature>
<dbReference type="Pfam" id="PF16201">
    <property type="entry name" value="NopRA1"/>
    <property type="match status" value="1"/>
</dbReference>
<feature type="region of interest" description="Disordered" evidence="1">
    <location>
        <begin position="749"/>
        <end position="768"/>
    </location>
</feature>
<dbReference type="InterPro" id="IPR016024">
    <property type="entry name" value="ARM-type_fold"/>
</dbReference>
<dbReference type="InterPro" id="IPR021714">
    <property type="entry name" value="URB1_N"/>
</dbReference>
<evidence type="ECO:0008006" key="6">
    <source>
        <dbReference type="Google" id="ProtNLM"/>
    </source>
</evidence>
<evidence type="ECO:0000259" key="3">
    <source>
        <dbReference type="Pfam" id="PF16201"/>
    </source>
</evidence>
<evidence type="ECO:0000313" key="5">
    <source>
        <dbReference type="Proteomes" id="UP000007110"/>
    </source>
</evidence>
<dbReference type="PANTHER" id="PTHR13500">
    <property type="entry name" value="NUCLEOLAR PRERIBOSOMAL-ASSOCIATED PROTEIN 1"/>
    <property type="match status" value="1"/>
</dbReference>
<proteinExistence type="predicted"/>
<dbReference type="GO" id="GO:0000463">
    <property type="term" value="P:maturation of LSU-rRNA from tricistronic rRNA transcript (SSU-rRNA, 5.8S rRNA, LSU-rRNA)"/>
    <property type="evidence" value="ECO:0000318"/>
    <property type="project" value="GO_Central"/>
</dbReference>
<accession>A0A7M7PEX1</accession>
<evidence type="ECO:0000256" key="1">
    <source>
        <dbReference type="SAM" id="MobiDB-lite"/>
    </source>
</evidence>
<dbReference type="InParanoid" id="A0A7M7PEX1"/>
<dbReference type="RefSeq" id="XP_030850084.1">
    <property type="nucleotide sequence ID" value="XM_030994224.1"/>
</dbReference>
<dbReference type="OMA" id="VVWVWQS"/>
<dbReference type="PANTHER" id="PTHR13500:SF0">
    <property type="entry name" value="NUCLEOLAR PRE-RIBOSOMAL-ASSOCIATED PROTEIN 1"/>
    <property type="match status" value="1"/>
</dbReference>
<dbReference type="GO" id="GO:0000466">
    <property type="term" value="P:maturation of 5.8S rRNA from tricistronic rRNA transcript (SSU-rRNA, 5.8S rRNA, LSU-rRNA)"/>
    <property type="evidence" value="ECO:0000318"/>
    <property type="project" value="GO_Central"/>
</dbReference>
<feature type="domain" description="URB1 C-terminal" evidence="3">
    <location>
        <begin position="1700"/>
        <end position="1889"/>
    </location>
</feature>
<organism evidence="4 5">
    <name type="scientific">Strongylocentrotus purpuratus</name>
    <name type="common">Purple sea urchin</name>
    <dbReference type="NCBI Taxonomy" id="7668"/>
    <lineage>
        <taxon>Eukaryota</taxon>
        <taxon>Metazoa</taxon>
        <taxon>Echinodermata</taxon>
        <taxon>Eleutherozoa</taxon>
        <taxon>Echinozoa</taxon>
        <taxon>Echinoidea</taxon>
        <taxon>Euechinoidea</taxon>
        <taxon>Echinacea</taxon>
        <taxon>Camarodonta</taxon>
        <taxon>Echinidea</taxon>
        <taxon>Strongylocentrotidae</taxon>
        <taxon>Strongylocentrotus</taxon>
    </lineage>
</organism>
<dbReference type="InterPro" id="IPR032436">
    <property type="entry name" value="URB1_C"/>
</dbReference>
<feature type="region of interest" description="Disordered" evidence="1">
    <location>
        <begin position="546"/>
        <end position="567"/>
    </location>
</feature>
<keyword evidence="5" id="KW-1185">Reference proteome</keyword>
<feature type="compositionally biased region" description="Basic residues" evidence="1">
    <location>
        <begin position="9"/>
        <end position="21"/>
    </location>
</feature>
<evidence type="ECO:0000259" key="2">
    <source>
        <dbReference type="Pfam" id="PF11707"/>
    </source>
</evidence>
<feature type="region of interest" description="Disordered" evidence="1">
    <location>
        <begin position="792"/>
        <end position="812"/>
    </location>
</feature>
<dbReference type="KEGG" id="spu:100890451"/>
<dbReference type="OrthoDB" id="72892at2759"/>